<accession>A0A0L6CFG1</accession>
<proteinExistence type="predicted"/>
<dbReference type="InterPro" id="IPR050109">
    <property type="entry name" value="HTH-type_TetR-like_transc_reg"/>
</dbReference>
<comment type="caution">
    <text evidence="4">The sequence shown here is derived from an EMBL/GenBank/DDBJ whole genome shotgun (WGS) entry which is preliminary data.</text>
</comment>
<reference evidence="5" key="1">
    <citation type="submission" date="2015-03" db="EMBL/GenBank/DDBJ databases">
        <title>Luteipulveratus halotolerans sp. nov., a novel actinobacterium (Dermacoccaceae) from Sarawak, Malaysia.</title>
        <authorList>
            <person name="Juboi H."/>
            <person name="Basik A."/>
            <person name="Shamsul S.S."/>
            <person name="Arnold P."/>
            <person name="Schmitt E.K."/>
            <person name="Sanglier J.-J."/>
            <person name="Yeo T."/>
        </authorList>
    </citation>
    <scope>NUCLEOTIDE SEQUENCE [LARGE SCALE GENOMIC DNA]</scope>
    <source>
        <strain evidence="5">C296001</strain>
    </source>
</reference>
<dbReference type="InterPro" id="IPR001647">
    <property type="entry name" value="HTH_TetR"/>
</dbReference>
<feature type="domain" description="HTH tetR-type" evidence="3">
    <location>
        <begin position="13"/>
        <end position="73"/>
    </location>
</feature>
<dbReference type="STRING" id="1631356.VV01_04340"/>
<dbReference type="Pfam" id="PF00440">
    <property type="entry name" value="TetR_N"/>
    <property type="match status" value="1"/>
</dbReference>
<dbReference type="PROSITE" id="PS50977">
    <property type="entry name" value="HTH_TETR_2"/>
    <property type="match status" value="1"/>
</dbReference>
<gene>
    <name evidence="4" type="ORF">VV01_04340</name>
</gene>
<dbReference type="GO" id="GO:0000976">
    <property type="term" value="F:transcription cis-regulatory region binding"/>
    <property type="evidence" value="ECO:0007669"/>
    <property type="project" value="TreeGrafter"/>
</dbReference>
<dbReference type="PANTHER" id="PTHR30055">
    <property type="entry name" value="HTH-TYPE TRANSCRIPTIONAL REGULATOR RUTR"/>
    <property type="match status" value="1"/>
</dbReference>
<dbReference type="Proteomes" id="UP000037397">
    <property type="component" value="Unassembled WGS sequence"/>
</dbReference>
<name>A0A0L6CFG1_9MICO</name>
<evidence type="ECO:0000256" key="1">
    <source>
        <dbReference type="ARBA" id="ARBA00023125"/>
    </source>
</evidence>
<keyword evidence="5" id="KW-1185">Reference proteome</keyword>
<dbReference type="Gene3D" id="1.10.357.10">
    <property type="entry name" value="Tetracycline Repressor, domain 2"/>
    <property type="match status" value="1"/>
</dbReference>
<dbReference type="Pfam" id="PF17920">
    <property type="entry name" value="TetR_C_16"/>
    <property type="match status" value="1"/>
</dbReference>
<organism evidence="4 5">
    <name type="scientific">Luteipulveratus halotolerans</name>
    <dbReference type="NCBI Taxonomy" id="1631356"/>
    <lineage>
        <taxon>Bacteria</taxon>
        <taxon>Bacillati</taxon>
        <taxon>Actinomycetota</taxon>
        <taxon>Actinomycetes</taxon>
        <taxon>Micrococcales</taxon>
        <taxon>Dermacoccaceae</taxon>
        <taxon>Luteipulveratus</taxon>
    </lineage>
</organism>
<dbReference type="InterPro" id="IPR036271">
    <property type="entry name" value="Tet_transcr_reg_TetR-rel_C_sf"/>
</dbReference>
<evidence type="ECO:0000256" key="2">
    <source>
        <dbReference type="PROSITE-ProRule" id="PRU00335"/>
    </source>
</evidence>
<dbReference type="SUPFAM" id="SSF46689">
    <property type="entry name" value="Homeodomain-like"/>
    <property type="match status" value="1"/>
</dbReference>
<dbReference type="AlphaFoldDB" id="A0A0L6CFG1"/>
<evidence type="ECO:0000259" key="3">
    <source>
        <dbReference type="PROSITE" id="PS50977"/>
    </source>
</evidence>
<evidence type="ECO:0000313" key="4">
    <source>
        <dbReference type="EMBL" id="KNX36556.1"/>
    </source>
</evidence>
<dbReference type="Gene3D" id="1.10.10.60">
    <property type="entry name" value="Homeodomain-like"/>
    <property type="match status" value="1"/>
</dbReference>
<dbReference type="InterPro" id="IPR009057">
    <property type="entry name" value="Homeodomain-like_sf"/>
</dbReference>
<dbReference type="PRINTS" id="PR00455">
    <property type="entry name" value="HTHTETR"/>
</dbReference>
<keyword evidence="1 2" id="KW-0238">DNA-binding</keyword>
<feature type="DNA-binding region" description="H-T-H motif" evidence="2">
    <location>
        <begin position="36"/>
        <end position="55"/>
    </location>
</feature>
<evidence type="ECO:0000313" key="5">
    <source>
        <dbReference type="Proteomes" id="UP000037397"/>
    </source>
</evidence>
<dbReference type="GO" id="GO:0003700">
    <property type="term" value="F:DNA-binding transcription factor activity"/>
    <property type="evidence" value="ECO:0007669"/>
    <property type="project" value="TreeGrafter"/>
</dbReference>
<dbReference type="PATRIC" id="fig|1631356.3.peg.805"/>
<dbReference type="OrthoDB" id="3210235at2"/>
<dbReference type="PANTHER" id="PTHR30055:SF235">
    <property type="entry name" value="TRANSCRIPTIONAL REGULATORY PROTEIN"/>
    <property type="match status" value="1"/>
</dbReference>
<dbReference type="RefSeq" id="WP_050668820.1">
    <property type="nucleotide sequence ID" value="NZ_LAIR01000002.1"/>
</dbReference>
<dbReference type="InterPro" id="IPR041678">
    <property type="entry name" value="TetR_C_16"/>
</dbReference>
<sequence length="197" mass="21313">MSGRPTGRRPGQSDTRQRILTEARELFGRNGFAQTPLRSVAAAAWVDVALISHYFGNKRGLFLEAVQLPVDPDTVLGPLADAPEHELGSTLVRQVLTAWESPAGPAVVAAFRTAMSGEDQGLLREFVLGVALVPLRERLARHHDDIDVRLALVASQIAGLLAIRKVIGVDPLASMPVEDVVRRVGPTVQRYLTGDLD</sequence>
<protein>
    <submittedName>
        <fullName evidence="4">TetR family transcriptional regulator</fullName>
    </submittedName>
</protein>
<dbReference type="SUPFAM" id="SSF48498">
    <property type="entry name" value="Tetracyclin repressor-like, C-terminal domain"/>
    <property type="match status" value="1"/>
</dbReference>
<dbReference type="EMBL" id="LAIR01000002">
    <property type="protein sequence ID" value="KNX36556.1"/>
    <property type="molecule type" value="Genomic_DNA"/>
</dbReference>